<dbReference type="EMBL" id="JAIEZQ010000002">
    <property type="protein sequence ID" value="MBY9075662.1"/>
    <property type="molecule type" value="Genomic_DNA"/>
</dbReference>
<dbReference type="RefSeq" id="WP_221026122.1">
    <property type="nucleotide sequence ID" value="NZ_JAIEZQ010000002.1"/>
</dbReference>
<evidence type="ECO:0000313" key="2">
    <source>
        <dbReference type="Proteomes" id="UP000754710"/>
    </source>
</evidence>
<protein>
    <recommendedName>
        <fullName evidence="3">ATP/GTP-binding protein</fullName>
    </recommendedName>
</protein>
<organism evidence="1 2">
    <name type="scientific">Nocardioides jiangsuensis</name>
    <dbReference type="NCBI Taxonomy" id="2866161"/>
    <lineage>
        <taxon>Bacteria</taxon>
        <taxon>Bacillati</taxon>
        <taxon>Actinomycetota</taxon>
        <taxon>Actinomycetes</taxon>
        <taxon>Propionibacteriales</taxon>
        <taxon>Nocardioidaceae</taxon>
        <taxon>Nocardioides</taxon>
    </lineage>
</organism>
<reference evidence="1 2" key="1">
    <citation type="submission" date="2021-08" db="EMBL/GenBank/DDBJ databases">
        <title>Nocardioides bacterium WL0053 sp. nov., isolated from the sediment.</title>
        <authorList>
            <person name="Wang L."/>
            <person name="Zhang D."/>
            <person name="Zhang A."/>
        </authorList>
    </citation>
    <scope>NUCLEOTIDE SEQUENCE [LARGE SCALE GENOMIC DNA]</scope>
    <source>
        <strain evidence="1 2">WL0053</strain>
    </source>
</reference>
<gene>
    <name evidence="1" type="ORF">K1X13_12590</name>
</gene>
<sequence length="75" mass="8669">MTTIQVWRGEEYEVRAVTGSAATKPYRCPGCDQMIRPATPHTVAWPVVPSMFSASGLDERRHWHSPCWKARDRRR</sequence>
<comment type="caution">
    <text evidence="1">The sequence shown here is derived from an EMBL/GenBank/DDBJ whole genome shotgun (WGS) entry which is preliminary data.</text>
</comment>
<dbReference type="Proteomes" id="UP000754710">
    <property type="component" value="Unassembled WGS sequence"/>
</dbReference>
<name>A0ABS7RKT8_9ACTN</name>
<accession>A0ABS7RKT8</accession>
<evidence type="ECO:0000313" key="1">
    <source>
        <dbReference type="EMBL" id="MBY9075662.1"/>
    </source>
</evidence>
<proteinExistence type="predicted"/>
<keyword evidence="2" id="KW-1185">Reference proteome</keyword>
<evidence type="ECO:0008006" key="3">
    <source>
        <dbReference type="Google" id="ProtNLM"/>
    </source>
</evidence>